<dbReference type="PANTHER" id="PTHR12192:SF2">
    <property type="entry name" value="GLUTATHIONE-SPECIFIC GAMMA-GLUTAMYLCYCLOTRANSFERASE 2"/>
    <property type="match status" value="1"/>
</dbReference>
<dbReference type="InterPro" id="IPR013024">
    <property type="entry name" value="GGCT-like"/>
</dbReference>
<evidence type="ECO:0000256" key="2">
    <source>
        <dbReference type="ARBA" id="ARBA00023239"/>
    </source>
</evidence>
<evidence type="ECO:0000313" key="3">
    <source>
        <dbReference type="EMBL" id="SFO61631.1"/>
    </source>
</evidence>
<dbReference type="GO" id="GO:0005737">
    <property type="term" value="C:cytoplasm"/>
    <property type="evidence" value="ECO:0007669"/>
    <property type="project" value="TreeGrafter"/>
</dbReference>
<dbReference type="Pfam" id="PF04752">
    <property type="entry name" value="ChaC"/>
    <property type="match status" value="1"/>
</dbReference>
<accession>A0A1I5IN98</accession>
<sequence length="182" mass="20268">MRDLWVFGYGSLMWRPGFDFEESYIGTLEGYHRALCVYSHVYRGSPENPGLVMGLSEGGSCQGMVFRVDGSQREAVIDYLRAREQVTSVYLEEFVPVEIASVTVGGAPRKVEAVTYVADTTHGQYAGKLDLEEQVKIVLKSQGEAGPNIDYVLNTVDHLKEINIEDEALYELADALRLKAKP</sequence>
<dbReference type="RefSeq" id="WP_090073959.1">
    <property type="nucleotide sequence ID" value="NZ_FOVR01000009.1"/>
</dbReference>
<dbReference type="AlphaFoldDB" id="A0A1I5IN98"/>
<dbReference type="OrthoDB" id="9795692at2"/>
<dbReference type="GO" id="GO:0061928">
    <property type="term" value="F:glutathione specific gamma-glutamylcyclotransferase activity"/>
    <property type="evidence" value="ECO:0007669"/>
    <property type="project" value="UniProtKB-EC"/>
</dbReference>
<protein>
    <recommendedName>
        <fullName evidence="1">glutathione-specific gamma-glutamylcyclotransferase</fullName>
        <ecNumber evidence="1">4.3.2.7</ecNumber>
    </recommendedName>
</protein>
<dbReference type="EMBL" id="FOVR01000009">
    <property type="protein sequence ID" value="SFO61631.1"/>
    <property type="molecule type" value="Genomic_DNA"/>
</dbReference>
<proteinExistence type="predicted"/>
<dbReference type="InterPro" id="IPR036568">
    <property type="entry name" value="GGCT-like_sf"/>
</dbReference>
<dbReference type="SUPFAM" id="SSF110857">
    <property type="entry name" value="Gamma-glutamyl cyclotransferase-like"/>
    <property type="match status" value="1"/>
</dbReference>
<dbReference type="CDD" id="cd06661">
    <property type="entry name" value="GGCT_like"/>
    <property type="match status" value="1"/>
</dbReference>
<dbReference type="Gene3D" id="3.10.490.10">
    <property type="entry name" value="Gamma-glutamyl cyclotransferase-like"/>
    <property type="match status" value="1"/>
</dbReference>
<dbReference type="PANTHER" id="PTHR12192">
    <property type="entry name" value="CATION TRANSPORT PROTEIN CHAC-RELATED"/>
    <property type="match status" value="1"/>
</dbReference>
<evidence type="ECO:0000313" key="4">
    <source>
        <dbReference type="Proteomes" id="UP000199236"/>
    </source>
</evidence>
<dbReference type="STRING" id="655353.SAMN04488056_10981"/>
<dbReference type="EC" id="4.3.2.7" evidence="1"/>
<dbReference type="GO" id="GO:0006751">
    <property type="term" value="P:glutathione catabolic process"/>
    <property type="evidence" value="ECO:0007669"/>
    <property type="project" value="InterPro"/>
</dbReference>
<organism evidence="3 4">
    <name type="scientific">Cohaesibacter marisflavi</name>
    <dbReference type="NCBI Taxonomy" id="655353"/>
    <lineage>
        <taxon>Bacteria</taxon>
        <taxon>Pseudomonadati</taxon>
        <taxon>Pseudomonadota</taxon>
        <taxon>Alphaproteobacteria</taxon>
        <taxon>Hyphomicrobiales</taxon>
        <taxon>Cohaesibacteraceae</taxon>
    </lineage>
</organism>
<dbReference type="Proteomes" id="UP000199236">
    <property type="component" value="Unassembled WGS sequence"/>
</dbReference>
<reference evidence="3 4" key="1">
    <citation type="submission" date="2016-10" db="EMBL/GenBank/DDBJ databases">
        <authorList>
            <person name="de Groot N.N."/>
        </authorList>
    </citation>
    <scope>NUCLEOTIDE SEQUENCE [LARGE SCALE GENOMIC DNA]</scope>
    <source>
        <strain evidence="3 4">CGMCC 1.9157</strain>
    </source>
</reference>
<dbReference type="InterPro" id="IPR006840">
    <property type="entry name" value="ChaC"/>
</dbReference>
<gene>
    <name evidence="3" type="ORF">SAMN04488056_10981</name>
</gene>
<keyword evidence="2" id="KW-0456">Lyase</keyword>
<keyword evidence="4" id="KW-1185">Reference proteome</keyword>
<evidence type="ECO:0000256" key="1">
    <source>
        <dbReference type="ARBA" id="ARBA00012344"/>
    </source>
</evidence>
<name>A0A1I5IN98_9HYPH</name>